<dbReference type="InterPro" id="IPR004919">
    <property type="entry name" value="GmrSD_N"/>
</dbReference>
<feature type="domain" description="GmrSD restriction endonucleases C-terminal" evidence="2">
    <location>
        <begin position="447"/>
        <end position="568"/>
    </location>
</feature>
<dbReference type="Proteomes" id="UP001400965">
    <property type="component" value="Unassembled WGS sequence"/>
</dbReference>
<name>A0ABN1LZ99_9FIRM</name>
<dbReference type="PANTHER" id="PTHR35149">
    <property type="entry name" value="SLL5132 PROTEIN"/>
    <property type="match status" value="1"/>
</dbReference>
<dbReference type="InterPro" id="IPR011089">
    <property type="entry name" value="GmrSD_C"/>
</dbReference>
<reference evidence="3 4" key="1">
    <citation type="journal article" date="2019" name="Int. J. Syst. Evol. Microbiol.">
        <title>The Global Catalogue of Microorganisms (GCM) 10K type strain sequencing project: providing services to taxonomists for standard genome sequencing and annotation.</title>
        <authorList>
            <consortium name="The Broad Institute Genomics Platform"/>
            <consortium name="The Broad Institute Genome Sequencing Center for Infectious Disease"/>
            <person name="Wu L."/>
            <person name="Ma J."/>
        </authorList>
    </citation>
    <scope>NUCLEOTIDE SEQUENCE [LARGE SCALE GENOMIC DNA]</scope>
    <source>
        <strain evidence="3 4">JCM 6486</strain>
    </source>
</reference>
<evidence type="ECO:0000259" key="2">
    <source>
        <dbReference type="Pfam" id="PF07510"/>
    </source>
</evidence>
<evidence type="ECO:0000313" key="3">
    <source>
        <dbReference type="EMBL" id="GAA0862167.1"/>
    </source>
</evidence>
<dbReference type="EMBL" id="BAAACP010000002">
    <property type="protein sequence ID" value="GAA0862167.1"/>
    <property type="molecule type" value="Genomic_DNA"/>
</dbReference>
<accession>A0ABN1LZ99</accession>
<evidence type="ECO:0000313" key="4">
    <source>
        <dbReference type="Proteomes" id="UP001400965"/>
    </source>
</evidence>
<sequence length="576" mass="66975">MGNILNAEEMTIGDYLRLSDSKSNLNIPFSQRPYVWSHDEISRFWNDLINVLNKEEEQHILNFFTLYNEEKTKSSYIYDGQQRTITSVILLCALANVYNDFYQQTKIEDFKTAHNEIKEEYVVKKARFGSNKGNKNITIKFDSDDLNNFFETYIINGIDCEDIEDLKNETKINLINTYTYFKQNINKFIESYMTIEEKSDCLDEIVNSLISGFIIVELKTKNKSIAERMFNTLNTTGKDLDVFYIIKNECVTILGDIEVKPKWVDIEENLAGLPKDQFVTYFANVYNGKIKDSEAFDKINRSNMKDSKSTKTFIDNFLDASRWYSFCRNTTNDDIFNERDISATTISEMKNSIDILNNQQITSYIPVIFSMVLGRYNIDDIKDVLKRIESLMLRNKTVLGQSAQFFNNFYPNLAKKITTEHLQKDDILNEIKSVIASDKDVMEVLTKSFNKKSSTLRVILSEIMKIKYPEIIVKSDVTVVNLEHVVPKTVTEEWKIESGEDIENYIYYIGNLTLMSTPNNSGIRNSSFKQKKEIYKLSGIPMTTEIGNSEIEVWDKDIIIKRSKELASLFLDRWEI</sequence>
<protein>
    <submittedName>
        <fullName evidence="3">DUF262 domain-containing protein</fullName>
    </submittedName>
</protein>
<proteinExistence type="predicted"/>
<comment type="caution">
    <text evidence="3">The sequence shown here is derived from an EMBL/GenBank/DDBJ whole genome shotgun (WGS) entry which is preliminary data.</text>
</comment>
<evidence type="ECO:0000259" key="1">
    <source>
        <dbReference type="Pfam" id="PF03235"/>
    </source>
</evidence>
<gene>
    <name evidence="3" type="ORF">GCM10008917_06470</name>
</gene>
<feature type="domain" description="GmrSD restriction endonucleases N-terminal" evidence="1">
    <location>
        <begin position="18"/>
        <end position="249"/>
    </location>
</feature>
<dbReference type="RefSeq" id="WP_346042335.1">
    <property type="nucleotide sequence ID" value="NZ_BAAACP010000002.1"/>
</dbReference>
<dbReference type="Pfam" id="PF03235">
    <property type="entry name" value="GmrSD_N"/>
    <property type="match status" value="1"/>
</dbReference>
<dbReference type="PANTHER" id="PTHR35149:SF1">
    <property type="entry name" value="DUF5655 DOMAIN-CONTAINING PROTEIN"/>
    <property type="match status" value="1"/>
</dbReference>
<organism evidence="3 4">
    <name type="scientific">Paraclostridium tenue</name>
    <dbReference type="NCBI Taxonomy" id="1737"/>
    <lineage>
        <taxon>Bacteria</taxon>
        <taxon>Bacillati</taxon>
        <taxon>Bacillota</taxon>
        <taxon>Clostridia</taxon>
        <taxon>Peptostreptococcales</taxon>
        <taxon>Peptostreptococcaceae</taxon>
        <taxon>Paraclostridium</taxon>
    </lineage>
</organism>
<dbReference type="Pfam" id="PF07510">
    <property type="entry name" value="GmrSD_C"/>
    <property type="match status" value="1"/>
</dbReference>
<keyword evidence="4" id="KW-1185">Reference proteome</keyword>